<dbReference type="PANTHER" id="PTHR11223:SF3">
    <property type="entry name" value="EXPORTIN-5"/>
    <property type="match status" value="1"/>
</dbReference>
<dbReference type="InterPro" id="IPR016024">
    <property type="entry name" value="ARM-type_fold"/>
</dbReference>
<dbReference type="InterPro" id="IPR045478">
    <property type="entry name" value="Exportin-5_C"/>
</dbReference>
<dbReference type="Gene3D" id="1.25.10.10">
    <property type="entry name" value="Leucine-rich Repeat Variant"/>
    <property type="match status" value="1"/>
</dbReference>
<sequence>MTNIDYLRQIETAVLSCVSSDPIRRQQAYTFVEEIKSNPTQSISIGFDFFNKNQQFNPLVKHFGLQCIEETIKYKWTSLDSQLKLSIKERLWLLMTEHDQLPVHLKTILVRCVCEIAKREWPQQWPLFLDELVTLSKLNSTNDYSLLILAYLIEDVIVLQTLNSIRKRDIQTTLLQHGTKLLEFIEYFLDLSNTISSALYALTMFATFLPIEIFFSTKIIDKIVYLLNSSIHRMKAAEFLSVISDRRGKYEERLPLLQLFSYLFQNGSHYNDLYSIINIQQSNDTYDFMKQYAMVITALCEQLCYLCGSDDLNKKAPLPEQFSNGKFLQVLLTLMQHPSIYISLYGYQMWLQLIRANIFQENDYQNILPIVLRSLCHSLVKQLYKKNVDSEQDVASYYIHYDFEDESDYQKFVGKNRAILIRSINNICKTSKNLSIAIRIGFDYADYCFQSININNLLLFESLVSYWQIIEKHLRSLLKPFESFNNLKLLSNTDEISFCQHGQKLIEKLLLINNDNNLEFLSYSLRLLTNLYVFTRGENTWTQRILEHLFRTITTERQIISKLNPLQKQASCLIDLCLNYGHSIFIYFNDLFKVTQDLVRQQTSFEQQTKLAGWQWSILVECLAILLNYFESFQQQAILINELIQPFAEILNKFNSNVNDLQSFIDYIGLKTTPDATSTSNQRLIFLSVHILCGLLRRITLPNDPSICSTGGYQETFDGIIFIRNPASPAFIQLTHCLFKLLNYCHALHSPNSPLSKSSFSFLSTMTDAEKAVYLQQQDNNDDINILSSIQTNSLILSANDRRLHNRFSSFLDRLEILIGIYLTLKPDLYKLDDSLNIIGTTLFSSLDNLPDFRLRNIIRYCFLPFIRHCPMNTMIIAIFESLLPFMYTKLKDKWKIITERQSIKLTNGNIHENNDDNYQTQDRCEEEVIEEQVTCYLTRDFIDVIKNLLIHQNNTSDNTNQLINSNDIDETSMDEMMTTDEQNIGDIHSRKLTIQSRYQQIPSEFALKILQDSSIICQYCLLILFDGLSWPDTSSITKMSHICQSLIKYLSILINGNNNFLRQLYIYILCALKIHGDNEPIVCMLLSLSILMYDTFQQTSSNLFDNVLMEIPDVTNEQVNNYRDKMQRQINGKPLSDKQKRDILKQLVQPLMGQNVAQMFKREPLALNNLPPLIRFSKRSLHPVLQHQQQQNTDNDDDHGLVNLFQHTDG</sequence>
<organism evidence="4 5">
    <name type="scientific">Rotaria sordida</name>
    <dbReference type="NCBI Taxonomy" id="392033"/>
    <lineage>
        <taxon>Eukaryota</taxon>
        <taxon>Metazoa</taxon>
        <taxon>Spiralia</taxon>
        <taxon>Gnathifera</taxon>
        <taxon>Rotifera</taxon>
        <taxon>Eurotatoria</taxon>
        <taxon>Bdelloidea</taxon>
        <taxon>Philodinida</taxon>
        <taxon>Philodinidae</taxon>
        <taxon>Rotaria</taxon>
    </lineage>
</organism>
<accession>A0A813MIZ1</accession>
<proteinExistence type="predicted"/>
<reference evidence="4" key="1">
    <citation type="submission" date="2021-02" db="EMBL/GenBank/DDBJ databases">
        <authorList>
            <person name="Nowell W R."/>
        </authorList>
    </citation>
    <scope>NUCLEOTIDE SEQUENCE</scope>
</reference>
<evidence type="ECO:0000313" key="4">
    <source>
        <dbReference type="EMBL" id="CAF0724397.1"/>
    </source>
</evidence>
<dbReference type="GO" id="GO:0005049">
    <property type="term" value="F:nuclear export signal receptor activity"/>
    <property type="evidence" value="ECO:0007669"/>
    <property type="project" value="InterPro"/>
</dbReference>
<dbReference type="EMBL" id="CAJNOL010000001">
    <property type="protein sequence ID" value="CAF0724397.1"/>
    <property type="molecule type" value="Genomic_DNA"/>
</dbReference>
<dbReference type="InterPro" id="IPR045065">
    <property type="entry name" value="XPO1/5"/>
</dbReference>
<evidence type="ECO:0000256" key="1">
    <source>
        <dbReference type="SAM" id="MobiDB-lite"/>
    </source>
</evidence>
<dbReference type="InterPro" id="IPR011989">
    <property type="entry name" value="ARM-like"/>
</dbReference>
<dbReference type="Pfam" id="PF19273">
    <property type="entry name" value="Exportin-5"/>
    <property type="match status" value="1"/>
</dbReference>
<dbReference type="Pfam" id="PF08389">
    <property type="entry name" value="Xpo1"/>
    <property type="match status" value="1"/>
</dbReference>
<feature type="domain" description="Exportin-1/Importin-beta-like" evidence="2">
    <location>
        <begin position="103"/>
        <end position="240"/>
    </location>
</feature>
<evidence type="ECO:0008006" key="6">
    <source>
        <dbReference type="Google" id="ProtNLM"/>
    </source>
</evidence>
<dbReference type="GO" id="GO:0006611">
    <property type="term" value="P:protein export from nucleus"/>
    <property type="evidence" value="ECO:0007669"/>
    <property type="project" value="InterPro"/>
</dbReference>
<dbReference type="SUPFAM" id="SSF48371">
    <property type="entry name" value="ARM repeat"/>
    <property type="match status" value="1"/>
</dbReference>
<dbReference type="GO" id="GO:0042565">
    <property type="term" value="C:RNA nuclear export complex"/>
    <property type="evidence" value="ECO:0007669"/>
    <property type="project" value="TreeGrafter"/>
</dbReference>
<dbReference type="GO" id="GO:0006405">
    <property type="term" value="P:RNA export from nucleus"/>
    <property type="evidence" value="ECO:0007669"/>
    <property type="project" value="TreeGrafter"/>
</dbReference>
<dbReference type="InterPro" id="IPR013598">
    <property type="entry name" value="Exportin-1/Importin-b-like"/>
</dbReference>
<protein>
    <recommendedName>
        <fullName evidence="6">Exportin-5</fullName>
    </recommendedName>
</protein>
<dbReference type="Proteomes" id="UP000663870">
    <property type="component" value="Unassembled WGS sequence"/>
</dbReference>
<evidence type="ECO:0000259" key="2">
    <source>
        <dbReference type="Pfam" id="PF08389"/>
    </source>
</evidence>
<evidence type="ECO:0000259" key="3">
    <source>
        <dbReference type="Pfam" id="PF19273"/>
    </source>
</evidence>
<evidence type="ECO:0000313" key="5">
    <source>
        <dbReference type="Proteomes" id="UP000663870"/>
    </source>
</evidence>
<dbReference type="GO" id="GO:0005737">
    <property type="term" value="C:cytoplasm"/>
    <property type="evidence" value="ECO:0007669"/>
    <property type="project" value="TreeGrafter"/>
</dbReference>
<feature type="region of interest" description="Disordered" evidence="1">
    <location>
        <begin position="1186"/>
        <end position="1211"/>
    </location>
</feature>
<comment type="caution">
    <text evidence="4">The sequence shown here is derived from an EMBL/GenBank/DDBJ whole genome shotgun (WGS) entry which is preliminary data.</text>
</comment>
<name>A0A813MIZ1_9BILA</name>
<dbReference type="GO" id="GO:0003723">
    <property type="term" value="F:RNA binding"/>
    <property type="evidence" value="ECO:0007669"/>
    <property type="project" value="TreeGrafter"/>
</dbReference>
<feature type="domain" description="Exportin-5 C-terminal" evidence="3">
    <location>
        <begin position="284"/>
        <end position="1162"/>
    </location>
</feature>
<dbReference type="GO" id="GO:0005634">
    <property type="term" value="C:nucleus"/>
    <property type="evidence" value="ECO:0007669"/>
    <property type="project" value="TreeGrafter"/>
</dbReference>
<dbReference type="PANTHER" id="PTHR11223">
    <property type="entry name" value="EXPORTIN 1/5"/>
    <property type="match status" value="1"/>
</dbReference>
<dbReference type="AlphaFoldDB" id="A0A813MIZ1"/>
<gene>
    <name evidence="4" type="ORF">JXQ802_LOCUS15</name>
</gene>
<keyword evidence="5" id="KW-1185">Reference proteome</keyword>